<dbReference type="AlphaFoldDB" id="A0A8S9L0I7"/>
<accession>A0A8S9L0I7</accession>
<evidence type="ECO:0000313" key="1">
    <source>
        <dbReference type="EMBL" id="KAF2600824.1"/>
    </source>
</evidence>
<dbReference type="EMBL" id="QGKW02000717">
    <property type="protein sequence ID" value="KAF2600824.1"/>
    <property type="molecule type" value="Genomic_DNA"/>
</dbReference>
<dbReference type="Proteomes" id="UP000712281">
    <property type="component" value="Unassembled WGS sequence"/>
</dbReference>
<comment type="caution">
    <text evidence="1">The sequence shown here is derived from an EMBL/GenBank/DDBJ whole genome shotgun (WGS) entry which is preliminary data.</text>
</comment>
<reference evidence="1" key="1">
    <citation type="submission" date="2019-12" db="EMBL/GenBank/DDBJ databases">
        <title>Genome sequencing and annotation of Brassica cretica.</title>
        <authorList>
            <person name="Studholme D.J."/>
            <person name="Sarris P.F."/>
        </authorList>
    </citation>
    <scope>NUCLEOTIDE SEQUENCE</scope>
    <source>
        <strain evidence="1">PFS-001/15</strain>
        <tissue evidence="1">Leaf</tissue>
    </source>
</reference>
<sequence>MMSNQLLLSAFRFSICNNTVKSSLLLSVACSGTIKASPPSIPKIPLCFQGMTAFSTGDGEAPMPAVSLPSQFTIPASATHNLDSSLVDAIHDSSPVDVVTDVDVVATVADDA</sequence>
<name>A0A8S9L0I7_BRACR</name>
<proteinExistence type="predicted"/>
<organism evidence="1 2">
    <name type="scientific">Brassica cretica</name>
    <name type="common">Mustard</name>
    <dbReference type="NCBI Taxonomy" id="69181"/>
    <lineage>
        <taxon>Eukaryota</taxon>
        <taxon>Viridiplantae</taxon>
        <taxon>Streptophyta</taxon>
        <taxon>Embryophyta</taxon>
        <taxon>Tracheophyta</taxon>
        <taxon>Spermatophyta</taxon>
        <taxon>Magnoliopsida</taxon>
        <taxon>eudicotyledons</taxon>
        <taxon>Gunneridae</taxon>
        <taxon>Pentapetalae</taxon>
        <taxon>rosids</taxon>
        <taxon>malvids</taxon>
        <taxon>Brassicales</taxon>
        <taxon>Brassicaceae</taxon>
        <taxon>Brassiceae</taxon>
        <taxon>Brassica</taxon>
    </lineage>
</organism>
<gene>
    <name evidence="1" type="ORF">F2Q68_00011203</name>
</gene>
<protein>
    <submittedName>
        <fullName evidence="1">Uncharacterized protein</fullName>
    </submittedName>
</protein>
<evidence type="ECO:0000313" key="2">
    <source>
        <dbReference type="Proteomes" id="UP000712281"/>
    </source>
</evidence>